<dbReference type="Proteomes" id="UP000615446">
    <property type="component" value="Unassembled WGS sequence"/>
</dbReference>
<feature type="region of interest" description="Disordered" evidence="1">
    <location>
        <begin position="97"/>
        <end position="129"/>
    </location>
</feature>
<name>A0A2Z6R9L4_9GLOM</name>
<dbReference type="EMBL" id="BLAL01000242">
    <property type="protein sequence ID" value="GES95521.1"/>
    <property type="molecule type" value="Genomic_DNA"/>
</dbReference>
<comment type="caution">
    <text evidence="2">The sequence shown here is derived from an EMBL/GenBank/DDBJ whole genome shotgun (WGS) entry which is preliminary data.</text>
</comment>
<dbReference type="Proteomes" id="UP000247702">
    <property type="component" value="Unassembled WGS sequence"/>
</dbReference>
<protein>
    <submittedName>
        <fullName evidence="2">Uncharacterized protein</fullName>
    </submittedName>
</protein>
<organism evidence="2 4">
    <name type="scientific">Rhizophagus clarus</name>
    <dbReference type="NCBI Taxonomy" id="94130"/>
    <lineage>
        <taxon>Eukaryota</taxon>
        <taxon>Fungi</taxon>
        <taxon>Fungi incertae sedis</taxon>
        <taxon>Mucoromycota</taxon>
        <taxon>Glomeromycotina</taxon>
        <taxon>Glomeromycetes</taxon>
        <taxon>Glomerales</taxon>
        <taxon>Glomeraceae</taxon>
        <taxon>Rhizophagus</taxon>
    </lineage>
</organism>
<keyword evidence="4" id="KW-1185">Reference proteome</keyword>
<proteinExistence type="predicted"/>
<dbReference type="AlphaFoldDB" id="A0A2Z6R9L4"/>
<evidence type="ECO:0000313" key="2">
    <source>
        <dbReference type="EMBL" id="GBB98760.1"/>
    </source>
</evidence>
<reference evidence="3" key="2">
    <citation type="submission" date="2019-10" db="EMBL/GenBank/DDBJ databases">
        <title>Conservation and host-specific expression of non-tandemly repeated heterogenous ribosome RNA gene in arbuscular mycorrhizal fungi.</title>
        <authorList>
            <person name="Maeda T."/>
            <person name="Kobayashi Y."/>
            <person name="Nakagawa T."/>
            <person name="Ezawa T."/>
            <person name="Yamaguchi K."/>
            <person name="Bino T."/>
            <person name="Nishimoto Y."/>
            <person name="Shigenobu S."/>
            <person name="Kawaguchi M."/>
        </authorList>
    </citation>
    <scope>NUCLEOTIDE SEQUENCE</scope>
    <source>
        <strain evidence="3">HR1</strain>
    </source>
</reference>
<evidence type="ECO:0000313" key="4">
    <source>
        <dbReference type="Proteomes" id="UP000247702"/>
    </source>
</evidence>
<dbReference type="EMBL" id="BEXD01002569">
    <property type="protein sequence ID" value="GBB98760.1"/>
    <property type="molecule type" value="Genomic_DNA"/>
</dbReference>
<gene>
    <name evidence="3" type="ORF">RCL2_002218400</name>
    <name evidence="2" type="ORF">RclHR1_03310001</name>
</gene>
<evidence type="ECO:0000313" key="3">
    <source>
        <dbReference type="EMBL" id="GES95521.1"/>
    </source>
</evidence>
<evidence type="ECO:0000256" key="1">
    <source>
        <dbReference type="SAM" id="MobiDB-lite"/>
    </source>
</evidence>
<reference evidence="2 4" key="1">
    <citation type="submission" date="2017-11" db="EMBL/GenBank/DDBJ databases">
        <title>The genome of Rhizophagus clarus HR1 reveals common genetic basis of auxotrophy among arbuscular mycorrhizal fungi.</title>
        <authorList>
            <person name="Kobayashi Y."/>
        </authorList>
    </citation>
    <scope>NUCLEOTIDE SEQUENCE [LARGE SCALE GENOMIC DNA]</scope>
    <source>
        <strain evidence="2 4">HR1</strain>
    </source>
</reference>
<sequence length="129" mass="14956">MSYQKIDLGNNNKRTRNKKKLCPDCRDTNDYVNLFSNKISKIEEIVDEFRTNLSSRKTNKFSTFNAKFTLNNVPCELEYNLSQFTLEDLQKLVIFTTPNRNNNNEYSSSNKSNESVSSEDSNSESSQED</sequence>
<dbReference type="OrthoDB" id="2383906at2759"/>
<feature type="compositionally biased region" description="Low complexity" evidence="1">
    <location>
        <begin position="99"/>
        <end position="129"/>
    </location>
</feature>
<accession>A0A2Z6R9L4</accession>